<dbReference type="GO" id="GO:0015689">
    <property type="term" value="P:molybdate ion transport"/>
    <property type="evidence" value="ECO:0007669"/>
    <property type="project" value="InterPro"/>
</dbReference>
<dbReference type="InterPro" id="IPR005116">
    <property type="entry name" value="Transp-assoc_OB_typ1"/>
</dbReference>
<dbReference type="EMBL" id="CP064788">
    <property type="protein sequence ID" value="QSG10392.1"/>
    <property type="molecule type" value="Genomic_DNA"/>
</dbReference>
<sequence length="70" mass="7507">MMALSARNHLEGTVTDVETGQVMAEVVIELGDGQEVTSTITRNSFERLDIEPGDEVAAVIKASEVMVSND</sequence>
<protein>
    <submittedName>
        <fullName evidence="4">Molybdopterin-binding protein</fullName>
    </submittedName>
</protein>
<comment type="subcellular location">
    <subcellularLocation>
        <location evidence="1">Cell membrane</location>
        <topology evidence="1">Peripheral membrane protein</topology>
    </subcellularLocation>
</comment>
<dbReference type="GO" id="GO:0005886">
    <property type="term" value="C:plasma membrane"/>
    <property type="evidence" value="ECO:0007669"/>
    <property type="project" value="UniProtKB-SubCell"/>
</dbReference>
<dbReference type="Gene3D" id="2.40.50.100">
    <property type="match status" value="1"/>
</dbReference>
<accession>A0A897NCL3</accession>
<evidence type="ECO:0000313" key="4">
    <source>
        <dbReference type="EMBL" id="QSG10392.1"/>
    </source>
</evidence>
<name>A0A897NCL3_9EURY</name>
<organism evidence="4 5">
    <name type="scientific">Halapricum desulfuricans</name>
    <dbReference type="NCBI Taxonomy" id="2841257"/>
    <lineage>
        <taxon>Archaea</taxon>
        <taxon>Methanobacteriati</taxon>
        <taxon>Methanobacteriota</taxon>
        <taxon>Stenosarchaea group</taxon>
        <taxon>Halobacteria</taxon>
        <taxon>Halobacteriales</taxon>
        <taxon>Haloarculaceae</taxon>
        <taxon>Halapricum</taxon>
    </lineage>
</organism>
<proteinExistence type="predicted"/>
<keyword evidence="2" id="KW-0500">Molybdenum</keyword>
<dbReference type="Pfam" id="PF03459">
    <property type="entry name" value="TOBE"/>
    <property type="match status" value="1"/>
</dbReference>
<dbReference type="KEGG" id="hds:HSR122_3023"/>
<dbReference type="PROSITE" id="PS51866">
    <property type="entry name" value="MOP"/>
    <property type="match status" value="1"/>
</dbReference>
<evidence type="ECO:0000259" key="3">
    <source>
        <dbReference type="PROSITE" id="PS51866"/>
    </source>
</evidence>
<dbReference type="NCBIfam" id="TIGR00638">
    <property type="entry name" value="Mop"/>
    <property type="match status" value="1"/>
</dbReference>
<reference evidence="4 5" key="1">
    <citation type="submission" date="2020-11" db="EMBL/GenBank/DDBJ databases">
        <title>Carbohydrate-dependent, anaerobic sulfur respiration: A novel catabolism in halophilic archaea.</title>
        <authorList>
            <person name="Sorokin D.Y."/>
            <person name="Messina E."/>
            <person name="Smedile F."/>
            <person name="La Cono V."/>
            <person name="Hallsworth J.E."/>
            <person name="Yakimov M.M."/>
        </authorList>
    </citation>
    <scope>NUCLEOTIDE SEQUENCE [LARGE SCALE GENOMIC DNA]</scope>
    <source>
        <strain evidence="4 5">HSR12-2</strain>
    </source>
</reference>
<dbReference type="Proteomes" id="UP000662973">
    <property type="component" value="Chromosome"/>
</dbReference>
<evidence type="ECO:0000256" key="2">
    <source>
        <dbReference type="ARBA" id="ARBA00022505"/>
    </source>
</evidence>
<feature type="domain" description="Mop" evidence="3">
    <location>
        <begin position="3"/>
        <end position="69"/>
    </location>
</feature>
<evidence type="ECO:0000256" key="1">
    <source>
        <dbReference type="ARBA" id="ARBA00004202"/>
    </source>
</evidence>
<dbReference type="AlphaFoldDB" id="A0A897NCL3"/>
<evidence type="ECO:0000313" key="5">
    <source>
        <dbReference type="Proteomes" id="UP000662973"/>
    </source>
</evidence>
<gene>
    <name evidence="4" type="primary">mopI2</name>
    <name evidence="4" type="ORF">HSR122_3023</name>
</gene>
<dbReference type="InterPro" id="IPR004606">
    <property type="entry name" value="Mop_domain"/>
</dbReference>
<dbReference type="InterPro" id="IPR008995">
    <property type="entry name" value="Mo/tungstate-bd_C_term_dom"/>
</dbReference>
<keyword evidence="5" id="KW-1185">Reference proteome</keyword>
<dbReference type="SUPFAM" id="SSF50331">
    <property type="entry name" value="MOP-like"/>
    <property type="match status" value="1"/>
</dbReference>